<protein>
    <submittedName>
        <fullName evidence="1">Uncharacterized protein</fullName>
    </submittedName>
</protein>
<dbReference type="RefSeq" id="WP_387394432.1">
    <property type="nucleotide sequence ID" value="NZ_JBIAMT010000002.1"/>
</dbReference>
<gene>
    <name evidence="1" type="ORF">ACFYU5_14935</name>
</gene>
<comment type="caution">
    <text evidence="1">The sequence shown here is derived from an EMBL/GenBank/DDBJ whole genome shotgun (WGS) entry which is preliminary data.</text>
</comment>
<name>A0ABW6P546_9NOCA</name>
<evidence type="ECO:0000313" key="1">
    <source>
        <dbReference type="EMBL" id="MFF0497701.1"/>
    </source>
</evidence>
<dbReference type="EMBL" id="JBIAMT010000002">
    <property type="protein sequence ID" value="MFF0497701.1"/>
    <property type="molecule type" value="Genomic_DNA"/>
</dbReference>
<evidence type="ECO:0000313" key="2">
    <source>
        <dbReference type="Proteomes" id="UP001601442"/>
    </source>
</evidence>
<keyword evidence="2" id="KW-1185">Reference proteome</keyword>
<dbReference type="Proteomes" id="UP001601442">
    <property type="component" value="Unassembled WGS sequence"/>
</dbReference>
<sequence>MTTDPNRTRRPTDAVAAHRDVTARHGVPADYHPAAGVVLEVDLPSSCVAPVSE</sequence>
<organism evidence="1 2">
    <name type="scientific">Nocardia aobensis</name>
    <dbReference type="NCBI Taxonomy" id="257277"/>
    <lineage>
        <taxon>Bacteria</taxon>
        <taxon>Bacillati</taxon>
        <taxon>Actinomycetota</taxon>
        <taxon>Actinomycetes</taxon>
        <taxon>Mycobacteriales</taxon>
        <taxon>Nocardiaceae</taxon>
        <taxon>Nocardia</taxon>
    </lineage>
</organism>
<proteinExistence type="predicted"/>
<reference evidence="1 2" key="1">
    <citation type="submission" date="2024-10" db="EMBL/GenBank/DDBJ databases">
        <title>The Natural Products Discovery Center: Release of the First 8490 Sequenced Strains for Exploring Actinobacteria Biosynthetic Diversity.</title>
        <authorList>
            <person name="Kalkreuter E."/>
            <person name="Kautsar S.A."/>
            <person name="Yang D."/>
            <person name="Bader C.D."/>
            <person name="Teijaro C.N."/>
            <person name="Fluegel L."/>
            <person name="Davis C.M."/>
            <person name="Simpson J.R."/>
            <person name="Lauterbach L."/>
            <person name="Steele A.D."/>
            <person name="Gui C."/>
            <person name="Meng S."/>
            <person name="Li G."/>
            <person name="Viehrig K."/>
            <person name="Ye F."/>
            <person name="Su P."/>
            <person name="Kiefer A.F."/>
            <person name="Nichols A."/>
            <person name="Cepeda A.J."/>
            <person name="Yan W."/>
            <person name="Fan B."/>
            <person name="Jiang Y."/>
            <person name="Adhikari A."/>
            <person name="Zheng C.-J."/>
            <person name="Schuster L."/>
            <person name="Cowan T.M."/>
            <person name="Smanski M.J."/>
            <person name="Chevrette M.G."/>
            <person name="De Carvalho L.P.S."/>
            <person name="Shen B."/>
        </authorList>
    </citation>
    <scope>NUCLEOTIDE SEQUENCE [LARGE SCALE GENOMIC DNA]</scope>
    <source>
        <strain evidence="1 2">NPDC004119</strain>
    </source>
</reference>
<accession>A0ABW6P546</accession>